<reference evidence="3" key="1">
    <citation type="journal article" date="2014" name="Int. J. Syst. Evol. Microbiol.">
        <title>Complete genome sequence of Corynebacterium casei LMG S-19264T (=DSM 44701T), isolated from a smear-ripened cheese.</title>
        <authorList>
            <consortium name="US DOE Joint Genome Institute (JGI-PGF)"/>
            <person name="Walter F."/>
            <person name="Albersmeier A."/>
            <person name="Kalinowski J."/>
            <person name="Ruckert C."/>
        </authorList>
    </citation>
    <scope>NUCLEOTIDE SEQUENCE</scope>
    <source>
        <strain evidence="3">JCM 4988</strain>
    </source>
</reference>
<keyword evidence="2" id="KW-1133">Transmembrane helix</keyword>
<proteinExistence type="predicted"/>
<dbReference type="AlphaFoldDB" id="A0A918PQ85"/>
<organism evidence="3 4">
    <name type="scientific">Streptomyces inusitatus</name>
    <dbReference type="NCBI Taxonomy" id="68221"/>
    <lineage>
        <taxon>Bacteria</taxon>
        <taxon>Bacillati</taxon>
        <taxon>Actinomycetota</taxon>
        <taxon>Actinomycetes</taxon>
        <taxon>Kitasatosporales</taxon>
        <taxon>Streptomycetaceae</taxon>
        <taxon>Streptomyces</taxon>
    </lineage>
</organism>
<gene>
    <name evidence="3" type="ORF">GCM10010387_10120</name>
</gene>
<sequence length="101" mass="10507">MSSPERPGAGRARRRIVHGFLPGRLIAGVSALTAALLYAGDAGGAWHTPWFVAVPLVLTGMLLAGVAGFAHYARRRRRSAIRASTESAEAPASASGSQAIR</sequence>
<name>A0A918PQ85_9ACTN</name>
<evidence type="ECO:0000256" key="1">
    <source>
        <dbReference type="SAM" id="MobiDB-lite"/>
    </source>
</evidence>
<dbReference type="RefSeq" id="WP_190121646.1">
    <property type="nucleotide sequence ID" value="NZ_BMWG01000002.1"/>
</dbReference>
<dbReference type="Proteomes" id="UP000630936">
    <property type="component" value="Unassembled WGS sequence"/>
</dbReference>
<comment type="caution">
    <text evidence="3">The sequence shown here is derived from an EMBL/GenBank/DDBJ whole genome shotgun (WGS) entry which is preliminary data.</text>
</comment>
<evidence type="ECO:0000256" key="2">
    <source>
        <dbReference type="SAM" id="Phobius"/>
    </source>
</evidence>
<feature type="transmembrane region" description="Helical" evidence="2">
    <location>
        <begin position="21"/>
        <end position="38"/>
    </location>
</feature>
<keyword evidence="2" id="KW-0472">Membrane</keyword>
<evidence type="ECO:0000313" key="4">
    <source>
        <dbReference type="Proteomes" id="UP000630936"/>
    </source>
</evidence>
<dbReference type="EMBL" id="BMWG01000002">
    <property type="protein sequence ID" value="GGZ19356.1"/>
    <property type="molecule type" value="Genomic_DNA"/>
</dbReference>
<keyword evidence="2" id="KW-0812">Transmembrane</keyword>
<reference evidence="3" key="2">
    <citation type="submission" date="2020-09" db="EMBL/GenBank/DDBJ databases">
        <authorList>
            <person name="Sun Q."/>
            <person name="Ohkuma M."/>
        </authorList>
    </citation>
    <scope>NUCLEOTIDE SEQUENCE</scope>
    <source>
        <strain evidence="3">JCM 4988</strain>
    </source>
</reference>
<feature type="transmembrane region" description="Helical" evidence="2">
    <location>
        <begin position="50"/>
        <end position="72"/>
    </location>
</feature>
<keyword evidence="4" id="KW-1185">Reference proteome</keyword>
<feature type="region of interest" description="Disordered" evidence="1">
    <location>
        <begin position="81"/>
        <end position="101"/>
    </location>
</feature>
<evidence type="ECO:0000313" key="3">
    <source>
        <dbReference type="EMBL" id="GGZ19356.1"/>
    </source>
</evidence>
<accession>A0A918PQ85</accession>
<protein>
    <submittedName>
        <fullName evidence="3">Uncharacterized protein</fullName>
    </submittedName>
</protein>